<feature type="domain" description="PAC" evidence="4">
    <location>
        <begin position="437"/>
        <end position="489"/>
    </location>
</feature>
<feature type="domain" description="PAC" evidence="4">
    <location>
        <begin position="193"/>
        <end position="245"/>
    </location>
</feature>
<dbReference type="InterPro" id="IPR004089">
    <property type="entry name" value="MCPsignal_dom"/>
</dbReference>
<dbReference type="CDD" id="cd11386">
    <property type="entry name" value="MCP_signal"/>
    <property type="match status" value="1"/>
</dbReference>
<feature type="domain" description="PAC" evidence="4">
    <location>
        <begin position="315"/>
        <end position="367"/>
    </location>
</feature>
<protein>
    <submittedName>
        <fullName evidence="5">PAS domain-containing methyl-accepting chemotaxis protein</fullName>
    </submittedName>
</protein>
<dbReference type="InterPro" id="IPR013655">
    <property type="entry name" value="PAS_fold_3"/>
</dbReference>
<dbReference type="InterPro" id="IPR001610">
    <property type="entry name" value="PAC"/>
</dbReference>
<dbReference type="InterPro" id="IPR035965">
    <property type="entry name" value="PAS-like_dom_sf"/>
</dbReference>
<dbReference type="SMART" id="SM00091">
    <property type="entry name" value="PAS"/>
    <property type="match status" value="4"/>
</dbReference>
<proteinExistence type="predicted"/>
<comment type="caution">
    <text evidence="5">The sequence shown here is derived from an EMBL/GenBank/DDBJ whole genome shotgun (WGS) entry which is preliminary data.</text>
</comment>
<dbReference type="PANTHER" id="PTHR24422:SF10">
    <property type="entry name" value="CHEMOTAXIS PROTEIN METHYLTRANSFERASE 2"/>
    <property type="match status" value="1"/>
</dbReference>
<dbReference type="PROSITE" id="PS50111">
    <property type="entry name" value="CHEMOTAXIS_TRANSDUC_2"/>
    <property type="match status" value="1"/>
</dbReference>
<dbReference type="Gene3D" id="1.10.287.950">
    <property type="entry name" value="Methyl-accepting chemotaxis protein"/>
    <property type="match status" value="1"/>
</dbReference>
<dbReference type="PROSITE" id="PS50112">
    <property type="entry name" value="PAS"/>
    <property type="match status" value="3"/>
</dbReference>
<dbReference type="PROSITE" id="PS50113">
    <property type="entry name" value="PAC"/>
    <property type="match status" value="5"/>
</dbReference>
<name>A0ABV1SDL5_9RHOB</name>
<dbReference type="RefSeq" id="WP_350935109.1">
    <property type="nucleotide sequence ID" value="NZ_JAYWLC010000002.1"/>
</dbReference>
<feature type="domain" description="Methyl-accepting transducer" evidence="2">
    <location>
        <begin position="742"/>
        <end position="921"/>
    </location>
</feature>
<dbReference type="Pfam" id="PF00015">
    <property type="entry name" value="MCPsignal"/>
    <property type="match status" value="1"/>
</dbReference>
<dbReference type="SMART" id="SM00283">
    <property type="entry name" value="MA"/>
    <property type="match status" value="1"/>
</dbReference>
<dbReference type="InterPro" id="IPR050903">
    <property type="entry name" value="Bact_Chemotaxis_MeTrfase"/>
</dbReference>
<accession>A0ABV1SDL5</accession>
<evidence type="ECO:0000313" key="5">
    <source>
        <dbReference type="EMBL" id="MER5171010.1"/>
    </source>
</evidence>
<keyword evidence="1" id="KW-0807">Transducer</keyword>
<feature type="domain" description="PAC" evidence="4">
    <location>
        <begin position="559"/>
        <end position="611"/>
    </location>
</feature>
<dbReference type="SUPFAM" id="SSF55785">
    <property type="entry name" value="PYP-like sensor domain (PAS domain)"/>
    <property type="match status" value="5"/>
</dbReference>
<dbReference type="PANTHER" id="PTHR24422">
    <property type="entry name" value="CHEMOTAXIS PROTEIN METHYLTRANSFERASE"/>
    <property type="match status" value="1"/>
</dbReference>
<dbReference type="Pfam" id="PF08448">
    <property type="entry name" value="PAS_4"/>
    <property type="match status" value="1"/>
</dbReference>
<dbReference type="EMBL" id="JAYWLC010000002">
    <property type="protein sequence ID" value="MER5171010.1"/>
    <property type="molecule type" value="Genomic_DNA"/>
</dbReference>
<gene>
    <name evidence="5" type="ORF">VSX56_04405</name>
</gene>
<feature type="domain" description="PAS" evidence="3">
    <location>
        <begin position="500"/>
        <end position="530"/>
    </location>
</feature>
<dbReference type="InterPro" id="IPR013656">
    <property type="entry name" value="PAS_4"/>
</dbReference>
<dbReference type="Proteomes" id="UP001438953">
    <property type="component" value="Unassembled WGS sequence"/>
</dbReference>
<keyword evidence="6" id="KW-1185">Reference proteome</keyword>
<reference evidence="5 6" key="2">
    <citation type="submission" date="2024-06" db="EMBL/GenBank/DDBJ databases">
        <title>Thioclava kandeliae sp. nov. from a rhizosphere soil sample of Kandelia candel in a mangrove.</title>
        <authorList>
            <person name="Mu T."/>
        </authorList>
    </citation>
    <scope>NUCLEOTIDE SEQUENCE [LARGE SCALE GENOMIC DNA]</scope>
    <source>
        <strain evidence="5 6">CPCC 100088</strain>
    </source>
</reference>
<dbReference type="CDD" id="cd00130">
    <property type="entry name" value="PAS"/>
    <property type="match status" value="5"/>
</dbReference>
<evidence type="ECO:0000259" key="3">
    <source>
        <dbReference type="PROSITE" id="PS50112"/>
    </source>
</evidence>
<sequence>MSADMSDLDLEAARKLLIKASILMRVGMPDGKVQTANKTANQLVGGGNNTPINAHFPSFFREADYVKECLERANATGEAVEFHVHLIDERSSITFFGIANKVGEEPTVIVDGRLIPMDDETRSRLDAVERTQAVIEFETDGTIIRANENFLSQMGYEVAEIEGQSHKIFCTPEFSSSKEYQQLWKRLRAGEAVDGEFERITKDGATVWLRANYNPIFGPNGRVVRVAKFAMDITENKLAQAEVDGKLSAVDRALAMIEFTPEGEVLTANDNFLKLTGYRLEEIKGQHHRMFCSELYTASPDYGLFWAKLSSGKADAGEYMRIGKDGKRIWIRASYNPVIAPNGQVLKVVKAALDVTAERNAANEIQGRMDAVKSCQLVAEYTPEGLLLEMNAPYLKASGYELEDLFRKPVYKIWERSGEETLEFERFWQRLATGECLCGTYRRYSKSGSDFYLYSNFSPIHDAEGKIIRIIELSRDITKERYSAAEHEGTVMAINRAQAVIEFDLSGKILAANKNFLELMGYKADEILGKHHRIFCKADHAGSEAYRSFWETLGRGEYVANEFVRLTRRGEEVYIQASYNPVFDADGRPLKIIKFATDITAQRKRNAEFECKFNAIDRAQAVIQFDLEGNILAANENFLRVTGYSMRELQGQHHSMFCTPDHVKSQEYRDFWISLRKGEEQDGRFHRMAKFDRDFWIQATYAPLLDIHGEPIGVIKYAHDVTSQVQLEQLIREKAYAMRRMVAQLEGSIKKIDTSTGFTISVSRDTEKAASGGFEELNRAIEVIETIAKSSKDVTEMARVISDIANQTNLLAFNAAIEAARAGEYGVGFSVVADEVRKLAERSSTAALEITRLVNESGAQVQLGKERSSSARTAFERIVERVKETGGAVDEIFGSVAEQKDVSKNVVNMISALSDVVSDRA</sequence>
<dbReference type="Pfam" id="PF13426">
    <property type="entry name" value="PAS_9"/>
    <property type="match status" value="1"/>
</dbReference>
<dbReference type="Pfam" id="PF08447">
    <property type="entry name" value="PAS_3"/>
    <property type="match status" value="3"/>
</dbReference>
<dbReference type="InterPro" id="IPR000014">
    <property type="entry name" value="PAS"/>
</dbReference>
<organism evidence="5 6">
    <name type="scientific">Thioclava kandeliae</name>
    <dbReference type="NCBI Taxonomy" id="3070818"/>
    <lineage>
        <taxon>Bacteria</taxon>
        <taxon>Pseudomonadati</taxon>
        <taxon>Pseudomonadota</taxon>
        <taxon>Alphaproteobacteria</taxon>
        <taxon>Rhodobacterales</taxon>
        <taxon>Paracoccaceae</taxon>
        <taxon>Thioclava</taxon>
    </lineage>
</organism>
<dbReference type="InterPro" id="IPR000700">
    <property type="entry name" value="PAS-assoc_C"/>
</dbReference>
<evidence type="ECO:0000259" key="2">
    <source>
        <dbReference type="PROSITE" id="PS50111"/>
    </source>
</evidence>
<dbReference type="SUPFAM" id="SSF58104">
    <property type="entry name" value="Methyl-accepting chemotaxis protein (MCP) signaling domain"/>
    <property type="match status" value="1"/>
</dbReference>
<dbReference type="NCBIfam" id="TIGR00229">
    <property type="entry name" value="sensory_box"/>
    <property type="match status" value="5"/>
</dbReference>
<evidence type="ECO:0000256" key="1">
    <source>
        <dbReference type="PROSITE-ProRule" id="PRU00284"/>
    </source>
</evidence>
<evidence type="ECO:0000259" key="4">
    <source>
        <dbReference type="PROSITE" id="PS50113"/>
    </source>
</evidence>
<feature type="domain" description="PAS" evidence="3">
    <location>
        <begin position="622"/>
        <end position="652"/>
    </location>
</feature>
<dbReference type="SMART" id="SM00086">
    <property type="entry name" value="PAC"/>
    <property type="match status" value="5"/>
</dbReference>
<evidence type="ECO:0000313" key="6">
    <source>
        <dbReference type="Proteomes" id="UP001438953"/>
    </source>
</evidence>
<dbReference type="Gene3D" id="3.30.450.20">
    <property type="entry name" value="PAS domain"/>
    <property type="match status" value="5"/>
</dbReference>
<dbReference type="PRINTS" id="PR00260">
    <property type="entry name" value="CHEMTRNSDUCR"/>
</dbReference>
<reference evidence="5 6" key="1">
    <citation type="submission" date="2024-01" db="EMBL/GenBank/DDBJ databases">
        <authorList>
            <person name="Deng Y."/>
            <person name="Su J."/>
        </authorList>
    </citation>
    <scope>NUCLEOTIDE SEQUENCE [LARGE SCALE GENOMIC DNA]</scope>
    <source>
        <strain evidence="5 6">CPCC 100088</strain>
    </source>
</reference>
<dbReference type="InterPro" id="IPR004090">
    <property type="entry name" value="Chemotax_Me-accpt_rcpt"/>
</dbReference>
<feature type="domain" description="PAC" evidence="4">
    <location>
        <begin position="679"/>
        <end position="733"/>
    </location>
</feature>
<feature type="domain" description="PAS" evidence="3">
    <location>
        <begin position="262"/>
        <end position="286"/>
    </location>
</feature>